<dbReference type="EMBL" id="JAEHNY010000003">
    <property type="protein sequence ID" value="MBI6119180.1"/>
    <property type="molecule type" value="Genomic_DNA"/>
</dbReference>
<comment type="subcellular location">
    <subcellularLocation>
        <location evidence="2">Cytoplasm</location>
    </subcellularLocation>
</comment>
<comment type="caution">
    <text evidence="3">The sequence shown here is derived from an EMBL/GenBank/DDBJ whole genome shotgun (WGS) entry which is preliminary data.</text>
</comment>
<dbReference type="InterPro" id="IPR036822">
    <property type="entry name" value="CutC-like_dom_sf"/>
</dbReference>
<comment type="caution">
    <text evidence="2">Once thought to be involved in copper homeostasis, experiments in E.coli have shown this is not the case.</text>
</comment>
<evidence type="ECO:0000256" key="1">
    <source>
        <dbReference type="ARBA" id="ARBA00007768"/>
    </source>
</evidence>
<dbReference type="RefSeq" id="WP_198637941.1">
    <property type="nucleotide sequence ID" value="NZ_JAEHNY010000003.1"/>
</dbReference>
<evidence type="ECO:0000313" key="3">
    <source>
        <dbReference type="EMBL" id="MBI6119180.1"/>
    </source>
</evidence>
<protein>
    <recommendedName>
        <fullName evidence="2">PF03932 family protein CutC</fullName>
    </recommendedName>
</protein>
<accession>A0ABS0TDT1</accession>
<gene>
    <name evidence="2" type="primary">cutC</name>
    <name evidence="3" type="ORF">I6U50_03995</name>
</gene>
<dbReference type="Pfam" id="PF03932">
    <property type="entry name" value="CutC"/>
    <property type="match status" value="1"/>
</dbReference>
<dbReference type="Gene3D" id="3.20.20.380">
    <property type="entry name" value="Copper homeostasis (CutC) domain"/>
    <property type="match status" value="1"/>
</dbReference>
<dbReference type="PANTHER" id="PTHR12598:SF0">
    <property type="entry name" value="COPPER HOMEOSTASIS PROTEIN CUTC HOMOLOG"/>
    <property type="match status" value="1"/>
</dbReference>
<name>A0ABS0TDT1_9FLAO</name>
<keyword evidence="4" id="KW-1185">Reference proteome</keyword>
<dbReference type="Proteomes" id="UP000635665">
    <property type="component" value="Unassembled WGS sequence"/>
</dbReference>
<sequence>MSYLKEACVESLEQAIIAEKNGANRIELCANLELDGLTPSRELIGLVKSQLQIPVHVMIRPRGGDFNYNSAEIEQMASDITFCKEIGVEGVVLGMLANDKTIAVESVEKLAIIAKPMKCIFHKAIDETRNILESVKCLRETGLISGILTSGGESTAIKGLSQLKNILLEAGDMQVICAGKITDGNIEELHQKIGAKAYHGKRIVPGLEK</sequence>
<dbReference type="PANTHER" id="PTHR12598">
    <property type="entry name" value="COPPER HOMEOSTASIS PROTEIN CUTC"/>
    <property type="match status" value="1"/>
</dbReference>
<evidence type="ECO:0000256" key="2">
    <source>
        <dbReference type="HAMAP-Rule" id="MF_00795"/>
    </source>
</evidence>
<organism evidence="3 4">
    <name type="scientific">Salegentibacter maritimus</name>
    <dbReference type="NCBI Taxonomy" id="2794347"/>
    <lineage>
        <taxon>Bacteria</taxon>
        <taxon>Pseudomonadati</taxon>
        <taxon>Bacteroidota</taxon>
        <taxon>Flavobacteriia</taxon>
        <taxon>Flavobacteriales</taxon>
        <taxon>Flavobacteriaceae</taxon>
        <taxon>Salegentibacter</taxon>
    </lineage>
</organism>
<dbReference type="InterPro" id="IPR005627">
    <property type="entry name" value="CutC-like"/>
</dbReference>
<evidence type="ECO:0000313" key="4">
    <source>
        <dbReference type="Proteomes" id="UP000635665"/>
    </source>
</evidence>
<keyword evidence="2" id="KW-0963">Cytoplasm</keyword>
<reference evidence="3 4" key="1">
    <citation type="submission" date="2020-12" db="EMBL/GenBank/DDBJ databases">
        <title>Salegentibacter orientalis sp. nov., isolated from costal sediment.</title>
        <authorList>
            <person name="Lian F.-B."/>
        </authorList>
    </citation>
    <scope>NUCLEOTIDE SEQUENCE [LARGE SCALE GENOMIC DNA]</scope>
    <source>
        <strain evidence="3 4">F60176</strain>
    </source>
</reference>
<dbReference type="HAMAP" id="MF_00795">
    <property type="entry name" value="CutC"/>
    <property type="match status" value="1"/>
</dbReference>
<dbReference type="SUPFAM" id="SSF110395">
    <property type="entry name" value="CutC-like"/>
    <property type="match status" value="1"/>
</dbReference>
<proteinExistence type="inferred from homology"/>
<comment type="similarity">
    <text evidence="1 2">Belongs to the CutC family.</text>
</comment>